<feature type="disulfide bond" evidence="7">
    <location>
        <begin position="136"/>
        <end position="200"/>
    </location>
</feature>
<reference evidence="10" key="1">
    <citation type="submission" date="2025-08" db="UniProtKB">
        <authorList>
            <consortium name="RefSeq"/>
        </authorList>
    </citation>
    <scope>IDENTIFICATION</scope>
    <source>
        <tissue evidence="10">Sperm</tissue>
    </source>
</reference>
<evidence type="ECO:0000256" key="4">
    <source>
        <dbReference type="ARBA" id="ARBA00022737"/>
    </source>
</evidence>
<feature type="domain" description="SRCR" evidence="8">
    <location>
        <begin position="216"/>
        <end position="316"/>
    </location>
</feature>
<keyword evidence="3" id="KW-0732">Signal</keyword>
<proteinExistence type="predicted"/>
<evidence type="ECO:0000313" key="9">
    <source>
        <dbReference type="Proteomes" id="UP001318040"/>
    </source>
</evidence>
<dbReference type="PRINTS" id="PR00258">
    <property type="entry name" value="SPERACTRCPTR"/>
</dbReference>
<evidence type="ECO:0000313" key="10">
    <source>
        <dbReference type="RefSeq" id="XP_032813762.1"/>
    </source>
</evidence>
<dbReference type="PANTHER" id="PTHR19331">
    <property type="entry name" value="SCAVENGER RECEPTOR DOMAIN-CONTAINING"/>
    <property type="match status" value="1"/>
</dbReference>
<feature type="disulfide bond" evidence="7">
    <location>
        <begin position="31"/>
        <end position="95"/>
    </location>
</feature>
<evidence type="ECO:0000256" key="2">
    <source>
        <dbReference type="ARBA" id="ARBA00022525"/>
    </source>
</evidence>
<protein>
    <submittedName>
        <fullName evidence="10">Deleted in malignant brain tumors 1 protein-like</fullName>
    </submittedName>
</protein>
<evidence type="ECO:0000256" key="6">
    <source>
        <dbReference type="ARBA" id="ARBA00023180"/>
    </source>
</evidence>
<dbReference type="FunFam" id="3.10.250.10:FF:000003">
    <property type="entry name" value="Deleted in malignant brain tumors 1"/>
    <property type="match status" value="3"/>
</dbReference>
<dbReference type="Pfam" id="PF00530">
    <property type="entry name" value="SRCR"/>
    <property type="match status" value="4"/>
</dbReference>
<dbReference type="SUPFAM" id="SSF56487">
    <property type="entry name" value="SRCR-like"/>
    <property type="match status" value="4"/>
</dbReference>
<feature type="disulfide bond" evidence="7">
    <location>
        <begin position="241"/>
        <end position="305"/>
    </location>
</feature>
<feature type="disulfide bond" evidence="7">
    <location>
        <begin position="44"/>
        <end position="105"/>
    </location>
</feature>
<dbReference type="RefSeq" id="XP_032813762.1">
    <property type="nucleotide sequence ID" value="XM_032957871.1"/>
</dbReference>
<sequence>MRVDVQVHLVGGGTCHGRVEVQYRGTWGTVCDDFWELQDAEVVCRQLSCGSAVSAPGNAQYGAGSGQIWMDNVQCSGSESQLSQCRQNGWGTHDCSHVEDASVICSQGVEVRLVGGGNACQGRVEVLYGRSWGTVCDDVWDLQDAEVVCRQLGCGSAVSALGNAFYGVGSGRIWMDNVQCNGSESQLSLCRQNGWGTHDCSHVEDASVICSRGVEVRLVGGGNACQGRVEVLYRKIWGTVCDDFWDLQDAEVVCHQLGCGSAVSALGNAFYGVGSGRIWMDNVQCNGSESQLSQCRQNGWGTHDCSHVEDASVICSRGVEVRLVGGGNACQGRVEVLYRKIWGTVCDDFWELQDAEVVCRQLSCGSAVSAPGNARYGAGSGRIWMDNVQCNGSESQLSLCRQNGWGAHDCSHVEDASVVCSHGIYFQLCIYVHNP</sequence>
<feature type="disulfide bond" evidence="7">
    <location>
        <begin position="149"/>
        <end position="210"/>
    </location>
</feature>
<feature type="disulfide bond" evidence="7">
    <location>
        <begin position="254"/>
        <end position="315"/>
    </location>
</feature>
<feature type="disulfide bond" evidence="7">
    <location>
        <begin position="390"/>
        <end position="400"/>
    </location>
</feature>
<dbReference type="Gene3D" id="3.10.250.10">
    <property type="entry name" value="SRCR-like domain"/>
    <property type="match status" value="4"/>
</dbReference>
<keyword evidence="4" id="KW-0677">Repeat</keyword>
<dbReference type="GO" id="GO:0016020">
    <property type="term" value="C:membrane"/>
    <property type="evidence" value="ECO:0007669"/>
    <property type="project" value="InterPro"/>
</dbReference>
<feature type="domain" description="SRCR" evidence="8">
    <location>
        <begin position="321"/>
        <end position="421"/>
    </location>
</feature>
<name>A0AAJ7T9I5_PETMA</name>
<feature type="disulfide bond" evidence="7">
    <location>
        <begin position="285"/>
        <end position="295"/>
    </location>
</feature>
<organism evidence="9 10">
    <name type="scientific">Petromyzon marinus</name>
    <name type="common">Sea lamprey</name>
    <dbReference type="NCBI Taxonomy" id="7757"/>
    <lineage>
        <taxon>Eukaryota</taxon>
        <taxon>Metazoa</taxon>
        <taxon>Chordata</taxon>
        <taxon>Craniata</taxon>
        <taxon>Vertebrata</taxon>
        <taxon>Cyclostomata</taxon>
        <taxon>Hyperoartia</taxon>
        <taxon>Petromyzontiformes</taxon>
        <taxon>Petromyzontidae</taxon>
        <taxon>Petromyzon</taxon>
    </lineage>
</organism>
<feature type="disulfide bond" evidence="7">
    <location>
        <begin position="180"/>
        <end position="190"/>
    </location>
</feature>
<dbReference type="PROSITE" id="PS50287">
    <property type="entry name" value="SRCR_2"/>
    <property type="match status" value="4"/>
</dbReference>
<dbReference type="PANTHER" id="PTHR19331:SF22">
    <property type="entry name" value="DELETED IN MALIGNANT BRAIN TUMORS 1 PROTEIN"/>
    <property type="match status" value="1"/>
</dbReference>
<feature type="disulfide bond" evidence="7">
    <location>
        <begin position="359"/>
        <end position="420"/>
    </location>
</feature>
<evidence type="ECO:0000256" key="7">
    <source>
        <dbReference type="PROSITE-ProRule" id="PRU00196"/>
    </source>
</evidence>
<evidence type="ECO:0000256" key="3">
    <source>
        <dbReference type="ARBA" id="ARBA00022729"/>
    </source>
</evidence>
<feature type="domain" description="SRCR" evidence="8">
    <location>
        <begin position="111"/>
        <end position="211"/>
    </location>
</feature>
<keyword evidence="6" id="KW-0325">Glycoprotein</keyword>
<keyword evidence="9" id="KW-1185">Reference proteome</keyword>
<keyword evidence="5 7" id="KW-1015">Disulfide bond</keyword>
<dbReference type="Proteomes" id="UP001318040">
    <property type="component" value="Chromosome 21"/>
</dbReference>
<feature type="domain" description="SRCR" evidence="8">
    <location>
        <begin position="7"/>
        <end position="106"/>
    </location>
</feature>
<dbReference type="KEGG" id="pmrn:116944308"/>
<feature type="disulfide bond" evidence="7">
    <location>
        <begin position="75"/>
        <end position="85"/>
    </location>
</feature>
<dbReference type="SMART" id="SM00202">
    <property type="entry name" value="SR"/>
    <property type="match status" value="4"/>
</dbReference>
<evidence type="ECO:0000259" key="8">
    <source>
        <dbReference type="PROSITE" id="PS50287"/>
    </source>
</evidence>
<gene>
    <name evidence="10" type="primary">LOC116944308</name>
</gene>
<evidence type="ECO:0000256" key="5">
    <source>
        <dbReference type="ARBA" id="ARBA00023157"/>
    </source>
</evidence>
<feature type="disulfide bond" evidence="7">
    <location>
        <begin position="346"/>
        <end position="410"/>
    </location>
</feature>
<dbReference type="AlphaFoldDB" id="A0AAJ7T9I5"/>
<evidence type="ECO:0000256" key="1">
    <source>
        <dbReference type="ARBA" id="ARBA00004613"/>
    </source>
</evidence>
<dbReference type="InterPro" id="IPR001190">
    <property type="entry name" value="SRCR"/>
</dbReference>
<dbReference type="PROSITE" id="PS00420">
    <property type="entry name" value="SRCR_1"/>
    <property type="match status" value="2"/>
</dbReference>
<dbReference type="FunFam" id="3.10.250.10:FF:000006">
    <property type="entry name" value="neurotrypsin isoform X2"/>
    <property type="match status" value="1"/>
</dbReference>
<accession>A0AAJ7T9I5</accession>
<dbReference type="InterPro" id="IPR036772">
    <property type="entry name" value="SRCR-like_dom_sf"/>
</dbReference>
<keyword evidence="2" id="KW-0964">Secreted</keyword>
<comment type="subcellular location">
    <subcellularLocation>
        <location evidence="1">Secreted</location>
    </subcellularLocation>
</comment>